<organism evidence="1 2">
    <name type="scientific">Cupriavidus plantarum</name>
    <dbReference type="NCBI Taxonomy" id="942865"/>
    <lineage>
        <taxon>Bacteria</taxon>
        <taxon>Pseudomonadati</taxon>
        <taxon>Pseudomonadota</taxon>
        <taxon>Betaproteobacteria</taxon>
        <taxon>Burkholderiales</taxon>
        <taxon>Burkholderiaceae</taxon>
        <taxon>Cupriavidus</taxon>
    </lineage>
</organism>
<accession>A0A316ESJ4</accession>
<name>A0A316ESJ4_9BURK</name>
<proteinExistence type="predicted"/>
<dbReference type="EMBL" id="QGGT01000003">
    <property type="protein sequence ID" value="PWK33963.1"/>
    <property type="molecule type" value="Genomic_DNA"/>
</dbReference>
<reference evidence="1 2" key="1">
    <citation type="submission" date="2018-05" db="EMBL/GenBank/DDBJ databases">
        <title>Genomic Encyclopedia of Type Strains, Phase IV (KMG-V): Genome sequencing to study the core and pangenomes of soil and plant-associated prokaryotes.</title>
        <authorList>
            <person name="Whitman W."/>
        </authorList>
    </citation>
    <scope>NUCLEOTIDE SEQUENCE [LARGE SCALE GENOMIC DNA]</scope>
    <source>
        <strain evidence="1 2">SLV-132</strain>
    </source>
</reference>
<dbReference type="AlphaFoldDB" id="A0A316ESJ4"/>
<evidence type="ECO:0000313" key="2">
    <source>
        <dbReference type="Proteomes" id="UP000245754"/>
    </source>
</evidence>
<comment type="caution">
    <text evidence="1">The sequence shown here is derived from an EMBL/GenBank/DDBJ whole genome shotgun (WGS) entry which is preliminary data.</text>
</comment>
<dbReference type="Gene3D" id="2.60.40.1080">
    <property type="match status" value="1"/>
</dbReference>
<gene>
    <name evidence="1" type="ORF">C7419_103282</name>
</gene>
<evidence type="ECO:0000313" key="1">
    <source>
        <dbReference type="EMBL" id="PWK33963.1"/>
    </source>
</evidence>
<dbReference type="Proteomes" id="UP000245754">
    <property type="component" value="Unassembled WGS sequence"/>
</dbReference>
<protein>
    <submittedName>
        <fullName evidence="1">Uncharacterized protein</fullName>
    </submittedName>
</protein>
<keyword evidence="2" id="KW-1185">Reference proteome</keyword>
<sequence length="662" mass="66943">MSHGLHAGVRGRASWFLSLVVATSLLSACGGDDAQAPAATQAPTSRLVVDTGTAAPAQGGTLTLKATLLDKNGQEVQGAKFAWASSNDAVATVVSAADISPAAASVTQPVGIYATVRLLAAGEADIVATATLSDGTQASSTTHLSVQPAAAKTYALTLSPSTLTLNTGAAAQAVTAVVRRSDGVDGVADLKDWSWSTDNSAFAVTPASDSRSAKVSTTGTLAAVGQLTACSSTPAGDRLCANTALTRPAVPLPAIGFSVSSLSINPGHTGTVTATFTDAQGANLAGQATLAWSIQQSGSAASIVSIGSGGSVTIGMDAAQAAAYTATLTVTATYPDGRFNSSSLPLSSPGLWTRLPDAPIANPSIVRVAIDGTRVWRLTADGTHPARLERFGANGSTPTEPTASLPATANGIWLAAATNPANSSLMVQLGQDDVSTPFGYMDADLAGLRTDVALHGCAPSGGRSFVKTTDGIGIASMGWCANSWQYWLQRVGSAATPSFPAATVAPILDARPFASGDRGMALHNDGVNEVLHDDGSMLGYTYPSPATLSLGAVAADVADESGRVYGYAASLGIVSRPFPGASYASLWNLPPAFVQLRAVPNVIVGLSASSFSLRKLDTNATVTVGLPMGSTPTDFVSAVDADGKVRIAATFVDGSVWLYQEP</sequence>
<dbReference type="RefSeq" id="WP_109584040.1">
    <property type="nucleotide sequence ID" value="NZ_QGGT01000003.1"/>
</dbReference>